<dbReference type="KEGG" id="egu:105058471"/>
<keyword evidence="2 8" id="KW-0808">Transferase</keyword>
<evidence type="ECO:0000259" key="5">
    <source>
        <dbReference type="PROSITE" id="PS50404"/>
    </source>
</evidence>
<dbReference type="Gene3D" id="1.20.1050.10">
    <property type="match status" value="1"/>
</dbReference>
<protein>
    <recommendedName>
        <fullName evidence="1">glutathione transferase</fullName>
        <ecNumber evidence="1">2.5.1.18</ecNumber>
    </recommendedName>
</protein>
<dbReference type="InterPro" id="IPR045074">
    <property type="entry name" value="GST_C_Tau"/>
</dbReference>
<dbReference type="PROSITE" id="PS50404">
    <property type="entry name" value="GST_NTER"/>
    <property type="match status" value="1"/>
</dbReference>
<reference evidence="8" key="1">
    <citation type="submission" date="2025-08" db="UniProtKB">
        <authorList>
            <consortium name="RefSeq"/>
        </authorList>
    </citation>
    <scope>IDENTIFICATION</scope>
</reference>
<dbReference type="Pfam" id="PF00043">
    <property type="entry name" value="GST_C"/>
    <property type="match status" value="1"/>
</dbReference>
<dbReference type="FunCoup" id="A0A6I9SHG3">
    <property type="interactions" value="115"/>
</dbReference>
<feature type="domain" description="GST N-terminal" evidence="5">
    <location>
        <begin position="19"/>
        <end position="99"/>
    </location>
</feature>
<evidence type="ECO:0000256" key="2">
    <source>
        <dbReference type="ARBA" id="ARBA00022679"/>
    </source>
</evidence>
<evidence type="ECO:0000256" key="4">
    <source>
        <dbReference type="RuleBase" id="RU003494"/>
    </source>
</evidence>
<name>A0A6I9SHG3_ELAGV</name>
<gene>
    <name evidence="8" type="primary">LOC105058471</name>
</gene>
<dbReference type="PANTHER" id="PTHR11260:SF760">
    <property type="entry name" value="GLUTATHIONE TRANSFERASE GST 23"/>
    <property type="match status" value="1"/>
</dbReference>
<dbReference type="GeneID" id="105058471"/>
<comment type="similarity">
    <text evidence="4">Belongs to the GST superfamily.</text>
</comment>
<dbReference type="CDD" id="cd03058">
    <property type="entry name" value="GST_N_Tau"/>
    <property type="match status" value="1"/>
</dbReference>
<dbReference type="InterPro" id="IPR036282">
    <property type="entry name" value="Glutathione-S-Trfase_C_sf"/>
</dbReference>
<dbReference type="CDD" id="cd03185">
    <property type="entry name" value="GST_C_Tau"/>
    <property type="match status" value="1"/>
</dbReference>
<proteinExistence type="inferred from homology"/>
<dbReference type="Gene3D" id="3.40.30.10">
    <property type="entry name" value="Glutaredoxin"/>
    <property type="match status" value="1"/>
</dbReference>
<sequence>MNISSLRNWGEIVEAMAEKRVKLFGMWCSPFALRAEWALKLKGVEYEYVEEDLFHKKSEELLRYNPVTKKVPVLVHDGKPIAESLVIIEYVDEVWKDGYPILPKDPYERAQARFWAKFAEDKINPATFAVYSTTGEQQQKALQDAQEVFKTLEEALKGKKFFGGETIGFVDIAAGWLPCWVRIIEEIVGINIVNENNLPLINAWFDDFMELELVKGSLPPKDKLYAFSKARREKFLA</sequence>
<dbReference type="InterPro" id="IPR036249">
    <property type="entry name" value="Thioredoxin-like_sf"/>
</dbReference>
<dbReference type="GO" id="GO:0006749">
    <property type="term" value="P:glutathione metabolic process"/>
    <property type="evidence" value="ECO:0007669"/>
    <property type="project" value="InterPro"/>
</dbReference>
<evidence type="ECO:0000256" key="1">
    <source>
        <dbReference type="ARBA" id="ARBA00012452"/>
    </source>
</evidence>
<dbReference type="InterPro" id="IPR010987">
    <property type="entry name" value="Glutathione-S-Trfase_C-like"/>
</dbReference>
<dbReference type="Proteomes" id="UP000504607">
    <property type="component" value="Chromosome 15"/>
</dbReference>
<comment type="catalytic activity">
    <reaction evidence="3">
        <text>RX + glutathione = an S-substituted glutathione + a halide anion + H(+)</text>
        <dbReference type="Rhea" id="RHEA:16437"/>
        <dbReference type="ChEBI" id="CHEBI:15378"/>
        <dbReference type="ChEBI" id="CHEBI:16042"/>
        <dbReference type="ChEBI" id="CHEBI:17792"/>
        <dbReference type="ChEBI" id="CHEBI:57925"/>
        <dbReference type="ChEBI" id="CHEBI:90779"/>
        <dbReference type="EC" id="2.5.1.18"/>
    </reaction>
</comment>
<dbReference type="SFLD" id="SFLDG00358">
    <property type="entry name" value="Main_(cytGST)"/>
    <property type="match status" value="1"/>
</dbReference>
<dbReference type="OrthoDB" id="202840at2759"/>
<keyword evidence="7" id="KW-1185">Reference proteome</keyword>
<evidence type="ECO:0000313" key="8">
    <source>
        <dbReference type="RefSeq" id="XP_010939722.1"/>
    </source>
</evidence>
<dbReference type="RefSeq" id="XP_010939722.1">
    <property type="nucleotide sequence ID" value="XM_010941420.3"/>
</dbReference>
<dbReference type="InterPro" id="IPR040079">
    <property type="entry name" value="Glutathione_S-Trfase"/>
</dbReference>
<dbReference type="InterPro" id="IPR004046">
    <property type="entry name" value="GST_C"/>
</dbReference>
<dbReference type="SFLD" id="SFLDS00019">
    <property type="entry name" value="Glutathione_Transferase_(cytos"/>
    <property type="match status" value="1"/>
</dbReference>
<evidence type="ECO:0000313" key="7">
    <source>
        <dbReference type="Proteomes" id="UP000504607"/>
    </source>
</evidence>
<dbReference type="SFLD" id="SFLDG01152">
    <property type="entry name" value="Main.3:_Omega-_and_Tau-like"/>
    <property type="match status" value="1"/>
</dbReference>
<dbReference type="GO" id="GO:0005737">
    <property type="term" value="C:cytoplasm"/>
    <property type="evidence" value="ECO:0007669"/>
    <property type="project" value="TreeGrafter"/>
</dbReference>
<dbReference type="EC" id="2.5.1.18" evidence="1"/>
<feature type="domain" description="GST C-terminal" evidence="6">
    <location>
        <begin position="105"/>
        <end position="227"/>
    </location>
</feature>
<dbReference type="SUPFAM" id="SSF52833">
    <property type="entry name" value="Thioredoxin-like"/>
    <property type="match status" value="1"/>
</dbReference>
<dbReference type="SUPFAM" id="SSF47616">
    <property type="entry name" value="GST C-terminal domain-like"/>
    <property type="match status" value="1"/>
</dbReference>
<dbReference type="InterPro" id="IPR004045">
    <property type="entry name" value="Glutathione_S-Trfase_N"/>
</dbReference>
<dbReference type="FunFam" id="3.40.30.10:FF:000197">
    <property type="entry name" value="Glutathione S-transferase U10"/>
    <property type="match status" value="1"/>
</dbReference>
<evidence type="ECO:0000256" key="3">
    <source>
        <dbReference type="ARBA" id="ARBA00047960"/>
    </source>
</evidence>
<dbReference type="Pfam" id="PF02798">
    <property type="entry name" value="GST_N"/>
    <property type="match status" value="1"/>
</dbReference>
<organism evidence="7 8">
    <name type="scientific">Elaeis guineensis var. tenera</name>
    <name type="common">Oil palm</name>
    <dbReference type="NCBI Taxonomy" id="51953"/>
    <lineage>
        <taxon>Eukaryota</taxon>
        <taxon>Viridiplantae</taxon>
        <taxon>Streptophyta</taxon>
        <taxon>Embryophyta</taxon>
        <taxon>Tracheophyta</taxon>
        <taxon>Spermatophyta</taxon>
        <taxon>Magnoliopsida</taxon>
        <taxon>Liliopsida</taxon>
        <taxon>Arecaceae</taxon>
        <taxon>Arecoideae</taxon>
        <taxon>Cocoseae</taxon>
        <taxon>Elaeidinae</taxon>
        <taxon>Elaeis</taxon>
    </lineage>
</organism>
<evidence type="ECO:0000259" key="6">
    <source>
        <dbReference type="PROSITE" id="PS50405"/>
    </source>
</evidence>
<dbReference type="PANTHER" id="PTHR11260">
    <property type="entry name" value="GLUTATHIONE S-TRANSFERASE, GST, SUPERFAMILY, GST DOMAIN CONTAINING"/>
    <property type="match status" value="1"/>
</dbReference>
<dbReference type="GO" id="GO:0004364">
    <property type="term" value="F:glutathione transferase activity"/>
    <property type="evidence" value="ECO:0007669"/>
    <property type="project" value="UniProtKB-EC"/>
</dbReference>
<dbReference type="FunFam" id="1.20.1050.10:FF:000012">
    <property type="entry name" value="Tau class glutathione S-transferase"/>
    <property type="match status" value="1"/>
</dbReference>
<accession>A0A6I9SHG3</accession>
<dbReference type="InterPro" id="IPR045073">
    <property type="entry name" value="Omega/Tau-like"/>
</dbReference>
<dbReference type="AlphaFoldDB" id="A0A6I9SHG3"/>
<dbReference type="InParanoid" id="A0A6I9SHG3"/>
<dbReference type="PROSITE" id="PS50405">
    <property type="entry name" value="GST_CTER"/>
    <property type="match status" value="1"/>
</dbReference>